<keyword evidence="1" id="KW-1133">Transmembrane helix</keyword>
<accession>A0A6C0BAX7</accession>
<feature type="transmembrane region" description="Helical" evidence="1">
    <location>
        <begin position="93"/>
        <end position="111"/>
    </location>
</feature>
<organism evidence="2">
    <name type="scientific">viral metagenome</name>
    <dbReference type="NCBI Taxonomy" id="1070528"/>
    <lineage>
        <taxon>unclassified sequences</taxon>
        <taxon>metagenomes</taxon>
        <taxon>organismal metagenomes</taxon>
    </lineage>
</organism>
<proteinExistence type="predicted"/>
<keyword evidence="1" id="KW-0812">Transmembrane</keyword>
<reference evidence="2" key="1">
    <citation type="journal article" date="2020" name="Nature">
        <title>Giant virus diversity and host interactions through global metagenomics.</title>
        <authorList>
            <person name="Schulz F."/>
            <person name="Roux S."/>
            <person name="Paez-Espino D."/>
            <person name="Jungbluth S."/>
            <person name="Walsh D.A."/>
            <person name="Denef V.J."/>
            <person name="McMahon K.D."/>
            <person name="Konstantinidis K.T."/>
            <person name="Eloe-Fadrosh E.A."/>
            <person name="Kyrpides N.C."/>
            <person name="Woyke T."/>
        </authorList>
    </citation>
    <scope>NUCLEOTIDE SEQUENCE</scope>
    <source>
        <strain evidence="2">GVMAG-M-3300010158-59</strain>
    </source>
</reference>
<evidence type="ECO:0000256" key="1">
    <source>
        <dbReference type="SAM" id="Phobius"/>
    </source>
</evidence>
<evidence type="ECO:0000313" key="2">
    <source>
        <dbReference type="EMBL" id="QHS88881.1"/>
    </source>
</evidence>
<keyword evidence="1" id="KW-0472">Membrane</keyword>
<protein>
    <submittedName>
        <fullName evidence="2">Uncharacterized protein</fullName>
    </submittedName>
</protein>
<dbReference type="EMBL" id="MN739103">
    <property type="protein sequence ID" value="QHS88881.1"/>
    <property type="molecule type" value="Genomic_DNA"/>
</dbReference>
<name>A0A6C0BAX7_9ZZZZ</name>
<dbReference type="AlphaFoldDB" id="A0A6C0BAX7"/>
<sequence>MKFLLISLLFLSSTYSARLTQKKLCKDCKHFIANKKQCALFGKPDLIVGEDNYDHALNVRENECGEIAIYFEKNNFKFITIPYYSLKRSLENYWPIYLVLPLVIYDLYLIFKINI</sequence>